<protein>
    <recommendedName>
        <fullName evidence="4">C2H2-type domain-containing protein</fullName>
    </recommendedName>
</protein>
<feature type="compositionally biased region" description="Basic and acidic residues" evidence="1">
    <location>
        <begin position="27"/>
        <end position="43"/>
    </location>
</feature>
<feature type="compositionally biased region" description="Low complexity" evidence="1">
    <location>
        <begin position="971"/>
        <end position="988"/>
    </location>
</feature>
<dbReference type="Proteomes" id="UP000827092">
    <property type="component" value="Unassembled WGS sequence"/>
</dbReference>
<dbReference type="EMBL" id="JAFNEN010000010">
    <property type="protein sequence ID" value="KAG8200970.1"/>
    <property type="molecule type" value="Genomic_DNA"/>
</dbReference>
<proteinExistence type="predicted"/>
<feature type="region of interest" description="Disordered" evidence="1">
    <location>
        <begin position="1152"/>
        <end position="1208"/>
    </location>
</feature>
<dbReference type="AlphaFoldDB" id="A0AAV6VWB7"/>
<feature type="region of interest" description="Disordered" evidence="1">
    <location>
        <begin position="419"/>
        <end position="466"/>
    </location>
</feature>
<feature type="compositionally biased region" description="Polar residues" evidence="1">
    <location>
        <begin position="44"/>
        <end position="63"/>
    </location>
</feature>
<evidence type="ECO:0000313" key="3">
    <source>
        <dbReference type="Proteomes" id="UP000827092"/>
    </source>
</evidence>
<comment type="caution">
    <text evidence="2">The sequence shown here is derived from an EMBL/GenBank/DDBJ whole genome shotgun (WGS) entry which is preliminary data.</text>
</comment>
<name>A0AAV6VWB7_9ARAC</name>
<sequence>MFTPFSRQQILQSEISFKSSRLQPYDSNDRFHRNTELPGERRLSLTNRNFPQSGDGYGSSNSDLLFHRRDTNPRLDYRNEGEYIRSQRFSPIDGRNHLSNIREPPLHAETYRSQDMDLNYPRRTFIDERNPSIRNYSDMDRLRQSQRLDFENELCLQREQPFNRFPPVNNSERDTFPPMRNRSPLTDYSDSNSFREQPLNHDRLYDDLPSSSNRPGLSREEEILTEIRLLQRRQKLQKLLDASIENAERLKSSEVLGNVNKESLSNNTSSSVPDTFIRKVASDETDKKSDCNIISKNITLLSPKSSLNDADDLPLNKMCNNSSILDSKSESQDVKSVEDSVLPSSLPNTLVPENSNKSNDYLESEKESVFTTSSTSDSILESRIYVSNSSDMIAQKEKENSSSASLSKTLILDSSISVSNTTESNDFPENEKESTSPTSSLTTASDSKIVLPPDSPKQNALNTFDSTGNTELNKVLNLSPTSNSSASEWPKSCAIPFLGDTTEGLNGSSSISQEFTEPQDIKTDLNIADIFTQSESGDSKKPIKSVLEDALKTLEIVEPVVGLDYIFENKSNISEDGSFSFYCQLCNSSIARPLIINHVLSYKHRMRYVKIKDEDTYEDIMRYKANQFEKEEEIYKASEMLEEKYGRGHVVIKDDFSSTDVKKKSPITISFKKVLDSPKPTACEHNDDFELEPRKVTSNILERSKITPDDKDVASPMKDSVTTPILSQKKINIEIPKQVSPTISEITNVLDKNELLITSSPLKTVTDETVSERSPLNPQLKWNDAVFSNSLLSMKRPLSPQSLLQKRIKSDDTSDKKETESLSNDSSLHKDLDLQDSTCVSQTLLTAEEEKGSLTSILQHMMKFQISSNEEAEMISKTVQVLLKLLLRYKLGQEPKDEEKKLMQSFLSSHLDKPHTSSYIQENIVVNKESTYSNAVQDIIPTTTEVIDSDNKEPNLARSLEQSATHIITTTASAPETVSSSKPSSNPSLQPPPFFCFPNSSTKPSSTLTTSQSTTVTTATNWNSQYNAPLYPYQPQEYLGVSPMYQPYTLPAAHLGPGIVPPLQNIPPLVPTMAGPHPVGGVPPLPPSTGVPLLPPSGPSMVVPLPVGGVALPPLPPSRSGLQVPLHAVPPSNSAKPPLLPFPSPTIASGSAKPVLLPYPGGRALLATPPQSSVGGPPKPPPLPPSGPMLLPPPPPPVDSPPKPPLPP</sequence>
<gene>
    <name evidence="2" type="ORF">JTE90_021434</name>
</gene>
<feature type="region of interest" description="Disordered" evidence="1">
    <location>
        <begin position="802"/>
        <end position="829"/>
    </location>
</feature>
<feature type="compositionally biased region" description="Basic and acidic residues" evidence="1">
    <location>
        <begin position="808"/>
        <end position="820"/>
    </location>
</feature>
<accession>A0AAV6VWB7</accession>
<feature type="region of interest" description="Disordered" evidence="1">
    <location>
        <begin position="25"/>
        <end position="67"/>
    </location>
</feature>
<feature type="region of interest" description="Disordered" evidence="1">
    <location>
        <begin position="326"/>
        <end position="373"/>
    </location>
</feature>
<evidence type="ECO:0000256" key="1">
    <source>
        <dbReference type="SAM" id="MobiDB-lite"/>
    </source>
</evidence>
<feature type="compositionally biased region" description="Low complexity" evidence="1">
    <location>
        <begin position="435"/>
        <end position="447"/>
    </location>
</feature>
<feature type="compositionally biased region" description="Basic and acidic residues" evidence="1">
    <location>
        <begin position="327"/>
        <end position="338"/>
    </location>
</feature>
<evidence type="ECO:0000313" key="2">
    <source>
        <dbReference type="EMBL" id="KAG8200970.1"/>
    </source>
</evidence>
<feature type="compositionally biased region" description="Polar residues" evidence="1">
    <location>
        <begin position="342"/>
        <end position="361"/>
    </location>
</feature>
<organism evidence="2 3">
    <name type="scientific">Oedothorax gibbosus</name>
    <dbReference type="NCBI Taxonomy" id="931172"/>
    <lineage>
        <taxon>Eukaryota</taxon>
        <taxon>Metazoa</taxon>
        <taxon>Ecdysozoa</taxon>
        <taxon>Arthropoda</taxon>
        <taxon>Chelicerata</taxon>
        <taxon>Arachnida</taxon>
        <taxon>Araneae</taxon>
        <taxon>Araneomorphae</taxon>
        <taxon>Entelegynae</taxon>
        <taxon>Araneoidea</taxon>
        <taxon>Linyphiidae</taxon>
        <taxon>Erigoninae</taxon>
        <taxon>Oedothorax</taxon>
    </lineage>
</organism>
<feature type="compositionally biased region" description="Pro residues" evidence="1">
    <location>
        <begin position="1177"/>
        <end position="1208"/>
    </location>
</feature>
<evidence type="ECO:0008006" key="4">
    <source>
        <dbReference type="Google" id="ProtNLM"/>
    </source>
</evidence>
<feature type="region of interest" description="Disordered" evidence="1">
    <location>
        <begin position="161"/>
        <end position="219"/>
    </location>
</feature>
<keyword evidence="3" id="KW-1185">Reference proteome</keyword>
<feature type="compositionally biased region" description="Polar residues" evidence="1">
    <location>
        <begin position="456"/>
        <end position="466"/>
    </location>
</feature>
<reference evidence="2 3" key="1">
    <citation type="journal article" date="2022" name="Nat. Ecol. Evol.">
        <title>A masculinizing supergene underlies an exaggerated male reproductive morph in a spider.</title>
        <authorList>
            <person name="Hendrickx F."/>
            <person name="De Corte Z."/>
            <person name="Sonet G."/>
            <person name="Van Belleghem S.M."/>
            <person name="Kostlbacher S."/>
            <person name="Vangestel C."/>
        </authorList>
    </citation>
    <scope>NUCLEOTIDE SEQUENCE [LARGE SCALE GENOMIC DNA]</scope>
    <source>
        <strain evidence="2">W744_W776</strain>
    </source>
</reference>
<feature type="compositionally biased region" description="Polar residues" evidence="1">
    <location>
        <begin position="183"/>
        <end position="195"/>
    </location>
</feature>
<feature type="region of interest" description="Disordered" evidence="1">
    <location>
        <begin position="971"/>
        <end position="993"/>
    </location>
</feature>